<name>A0A914H869_GLORO</name>
<proteinExistence type="predicted"/>
<evidence type="ECO:0000313" key="3">
    <source>
        <dbReference type="WBParaSite" id="Gr19_v10_g14926.t1"/>
    </source>
</evidence>
<feature type="region of interest" description="Disordered" evidence="1">
    <location>
        <begin position="144"/>
        <end position="230"/>
    </location>
</feature>
<keyword evidence="2" id="KW-1185">Reference proteome</keyword>
<dbReference type="Proteomes" id="UP000887572">
    <property type="component" value="Unplaced"/>
</dbReference>
<feature type="compositionally biased region" description="Polar residues" evidence="1">
    <location>
        <begin position="150"/>
        <end position="169"/>
    </location>
</feature>
<dbReference type="WBParaSite" id="Gr19_v10_g14926.t1">
    <property type="protein sequence ID" value="Gr19_v10_g14926.t1"/>
    <property type="gene ID" value="Gr19_v10_g14926"/>
</dbReference>
<accession>A0A914H869</accession>
<reference evidence="3" key="1">
    <citation type="submission" date="2022-11" db="UniProtKB">
        <authorList>
            <consortium name="WormBaseParasite"/>
        </authorList>
    </citation>
    <scope>IDENTIFICATION</scope>
</reference>
<dbReference type="AlphaFoldDB" id="A0A914H869"/>
<evidence type="ECO:0000313" key="2">
    <source>
        <dbReference type="Proteomes" id="UP000887572"/>
    </source>
</evidence>
<feature type="region of interest" description="Disordered" evidence="1">
    <location>
        <begin position="1"/>
        <end position="26"/>
    </location>
</feature>
<sequence length="251" mass="27073">MSNGQSINGPPGPVSGQGTQGPTGLFVGIQGQQERVPADWSLAKKINGLSKEIKELAQESKRQFKEIQSLCLTKEIKDLAKESKCLVDKEFKELAKEIKGLVDKEFKELAKEIKGLVDKEFKELAKEIKGLLDKEFKDLAKEIKGPGPVQVNQGVRQGTSDSGQGNQDLSGLIGNAGQQIPTSEKGQPRICEAGIPGMPGVKGEPGFEGLPGVPGPPGICPKNCSPRDEELSQIRERLTKLEEAQLGKEDH</sequence>
<evidence type="ECO:0000256" key="1">
    <source>
        <dbReference type="SAM" id="MobiDB-lite"/>
    </source>
</evidence>
<feature type="compositionally biased region" description="Polar residues" evidence="1">
    <location>
        <begin position="176"/>
        <end position="185"/>
    </location>
</feature>
<organism evidence="2 3">
    <name type="scientific">Globodera rostochiensis</name>
    <name type="common">Golden nematode worm</name>
    <name type="synonym">Heterodera rostochiensis</name>
    <dbReference type="NCBI Taxonomy" id="31243"/>
    <lineage>
        <taxon>Eukaryota</taxon>
        <taxon>Metazoa</taxon>
        <taxon>Ecdysozoa</taxon>
        <taxon>Nematoda</taxon>
        <taxon>Chromadorea</taxon>
        <taxon>Rhabditida</taxon>
        <taxon>Tylenchina</taxon>
        <taxon>Tylenchomorpha</taxon>
        <taxon>Tylenchoidea</taxon>
        <taxon>Heteroderidae</taxon>
        <taxon>Heteroderinae</taxon>
        <taxon>Globodera</taxon>
    </lineage>
</organism>
<protein>
    <submittedName>
        <fullName evidence="3">Uncharacterized protein</fullName>
    </submittedName>
</protein>
<dbReference type="Gene3D" id="1.20.5.320">
    <property type="entry name" value="6-Phosphogluconate Dehydrogenase, domain 3"/>
    <property type="match status" value="1"/>
</dbReference>